<evidence type="ECO:0000256" key="8">
    <source>
        <dbReference type="SAM" id="MobiDB-lite"/>
    </source>
</evidence>
<accession>A0A4Z0WAE9</accession>
<dbReference type="OrthoDB" id="9796422at2"/>
<dbReference type="InterPro" id="IPR000100">
    <property type="entry name" value="RNase_P"/>
</dbReference>
<dbReference type="GO" id="GO:0000049">
    <property type="term" value="F:tRNA binding"/>
    <property type="evidence" value="ECO:0007669"/>
    <property type="project" value="UniProtKB-UniRule"/>
</dbReference>
<keyword evidence="3 6" id="KW-0255">Endonuclease</keyword>
<evidence type="ECO:0000256" key="3">
    <source>
        <dbReference type="ARBA" id="ARBA00022759"/>
    </source>
</evidence>
<dbReference type="HAMAP" id="MF_00227">
    <property type="entry name" value="RNase_P"/>
    <property type="match status" value="1"/>
</dbReference>
<organism evidence="9 10">
    <name type="scientific">Natronospirillum operosum</name>
    <dbReference type="NCBI Taxonomy" id="2759953"/>
    <lineage>
        <taxon>Bacteria</taxon>
        <taxon>Pseudomonadati</taxon>
        <taxon>Pseudomonadota</taxon>
        <taxon>Gammaproteobacteria</taxon>
        <taxon>Oceanospirillales</taxon>
        <taxon>Natronospirillaceae</taxon>
        <taxon>Natronospirillum</taxon>
    </lineage>
</organism>
<dbReference type="GO" id="GO:0001682">
    <property type="term" value="P:tRNA 5'-leader removal"/>
    <property type="evidence" value="ECO:0007669"/>
    <property type="project" value="UniProtKB-UniRule"/>
</dbReference>
<protein>
    <recommendedName>
        <fullName evidence="6 7">Ribonuclease P protein component</fullName>
        <shortName evidence="6">RNase P protein</shortName>
        <shortName evidence="6">RNaseP protein</shortName>
        <ecNumber evidence="6 7">3.1.26.5</ecNumber>
    </recommendedName>
    <alternativeName>
        <fullName evidence="6">Protein C5</fullName>
    </alternativeName>
</protein>
<dbReference type="Proteomes" id="UP000297475">
    <property type="component" value="Unassembled WGS sequence"/>
</dbReference>
<evidence type="ECO:0000256" key="2">
    <source>
        <dbReference type="ARBA" id="ARBA00022722"/>
    </source>
</evidence>
<dbReference type="PANTHER" id="PTHR33992:SF1">
    <property type="entry name" value="RIBONUCLEASE P PROTEIN COMPONENT"/>
    <property type="match status" value="1"/>
</dbReference>
<evidence type="ECO:0000256" key="5">
    <source>
        <dbReference type="ARBA" id="ARBA00022884"/>
    </source>
</evidence>
<dbReference type="NCBIfam" id="TIGR00188">
    <property type="entry name" value="rnpA"/>
    <property type="match status" value="1"/>
</dbReference>
<evidence type="ECO:0000256" key="4">
    <source>
        <dbReference type="ARBA" id="ARBA00022801"/>
    </source>
</evidence>
<keyword evidence="10" id="KW-1185">Reference proteome</keyword>
<comment type="catalytic activity">
    <reaction evidence="6">
        <text>Endonucleolytic cleavage of RNA, removing 5'-extranucleotides from tRNA precursor.</text>
        <dbReference type="EC" id="3.1.26.5"/>
    </reaction>
</comment>
<comment type="function">
    <text evidence="6">RNaseP catalyzes the removal of the 5'-leader sequence from pre-tRNA to produce the mature 5'-terminus. It can also cleave other RNA substrates such as 4.5S RNA. The protein component plays an auxiliary but essential role in vivo by binding to the 5'-leader sequence and broadening the substrate specificity of the ribozyme.</text>
</comment>
<name>A0A4Z0WAE9_9GAMM</name>
<dbReference type="Pfam" id="PF00825">
    <property type="entry name" value="Ribonuclease_P"/>
    <property type="match status" value="1"/>
</dbReference>
<comment type="subunit">
    <text evidence="6">Consists of a catalytic RNA component (M1 or rnpB) and a protein subunit.</text>
</comment>
<dbReference type="Gene3D" id="3.30.230.10">
    <property type="match status" value="1"/>
</dbReference>
<dbReference type="GO" id="GO:0004526">
    <property type="term" value="F:ribonuclease P activity"/>
    <property type="evidence" value="ECO:0007669"/>
    <property type="project" value="UniProtKB-UniRule"/>
</dbReference>
<comment type="caution">
    <text evidence="9">The sequence shown here is derived from an EMBL/GenBank/DDBJ whole genome shotgun (WGS) entry which is preliminary data.</text>
</comment>
<evidence type="ECO:0000256" key="7">
    <source>
        <dbReference type="NCBIfam" id="TIGR00188"/>
    </source>
</evidence>
<dbReference type="GO" id="GO:0042781">
    <property type="term" value="F:3'-tRNA processing endoribonuclease activity"/>
    <property type="evidence" value="ECO:0007669"/>
    <property type="project" value="TreeGrafter"/>
</dbReference>
<comment type="similarity">
    <text evidence="6">Belongs to the RnpA family.</text>
</comment>
<evidence type="ECO:0000313" key="10">
    <source>
        <dbReference type="Proteomes" id="UP000297475"/>
    </source>
</evidence>
<dbReference type="AlphaFoldDB" id="A0A4Z0WAE9"/>
<proteinExistence type="inferred from homology"/>
<keyword evidence="2 6" id="KW-0540">Nuclease</keyword>
<sequence>MPEQTDREPLAAASERPGSQRFQRSRRLLTASDFNRVFEQASTRAGTAELFLLAAPTEAPDARIGFIVARKHVRRAVKRNMLKRIVRENFRTLDADYPPLDIIVMARKGADRLSRPQVHEAIRHLLHKLRRRYNQAG</sequence>
<gene>
    <name evidence="6 9" type="primary">rnpA</name>
    <name evidence="9" type="ORF">E4656_15875</name>
</gene>
<dbReference type="InterPro" id="IPR020568">
    <property type="entry name" value="Ribosomal_Su5_D2-typ_SF"/>
</dbReference>
<feature type="region of interest" description="Disordered" evidence="8">
    <location>
        <begin position="1"/>
        <end position="22"/>
    </location>
</feature>
<dbReference type="InterPro" id="IPR014721">
    <property type="entry name" value="Ribsml_uS5_D2-typ_fold_subgr"/>
</dbReference>
<evidence type="ECO:0000256" key="6">
    <source>
        <dbReference type="HAMAP-Rule" id="MF_00227"/>
    </source>
</evidence>
<dbReference type="RefSeq" id="WP_135484291.1">
    <property type="nucleotide sequence ID" value="NZ_SRMF01000008.1"/>
</dbReference>
<keyword evidence="5 6" id="KW-0694">RNA-binding</keyword>
<keyword evidence="4 6" id="KW-0378">Hydrolase</keyword>
<dbReference type="EMBL" id="SRMF01000008">
    <property type="protein sequence ID" value="TGG91507.1"/>
    <property type="molecule type" value="Genomic_DNA"/>
</dbReference>
<evidence type="ECO:0000256" key="1">
    <source>
        <dbReference type="ARBA" id="ARBA00022694"/>
    </source>
</evidence>
<reference evidence="9 10" key="1">
    <citation type="submission" date="2019-04" db="EMBL/GenBank/DDBJ databases">
        <title>Natronospirillum operosus gen. nov., sp. nov., a haloalkaliphilic satellite isolated from decaying biomass of laboratory culture of cyanobacterium Geitlerinema sp. and proposal of Natronospirillaceae fam. nov. and Saccharospirillaceae fam. nov.</title>
        <authorList>
            <person name="Kevbrin V."/>
            <person name="Boltyanskaya Y."/>
            <person name="Koziaeva V."/>
            <person name="Grouzdev D.S."/>
            <person name="Park M."/>
            <person name="Cho J."/>
        </authorList>
    </citation>
    <scope>NUCLEOTIDE SEQUENCE [LARGE SCALE GENOMIC DNA]</scope>
    <source>
        <strain evidence="9 10">G-116</strain>
    </source>
</reference>
<dbReference type="EC" id="3.1.26.5" evidence="6 7"/>
<dbReference type="SUPFAM" id="SSF54211">
    <property type="entry name" value="Ribosomal protein S5 domain 2-like"/>
    <property type="match status" value="1"/>
</dbReference>
<dbReference type="GO" id="GO:0030677">
    <property type="term" value="C:ribonuclease P complex"/>
    <property type="evidence" value="ECO:0007669"/>
    <property type="project" value="TreeGrafter"/>
</dbReference>
<keyword evidence="1 6" id="KW-0819">tRNA processing</keyword>
<evidence type="ECO:0000313" key="9">
    <source>
        <dbReference type="EMBL" id="TGG91507.1"/>
    </source>
</evidence>
<dbReference type="PANTHER" id="PTHR33992">
    <property type="entry name" value="RIBONUCLEASE P PROTEIN COMPONENT"/>
    <property type="match status" value="1"/>
</dbReference>